<accession>A0A7Z9CG97</accession>
<evidence type="ECO:0000256" key="6">
    <source>
        <dbReference type="ARBA" id="ARBA00022989"/>
    </source>
</evidence>
<evidence type="ECO:0000313" key="12">
    <source>
        <dbReference type="EMBL" id="VDH03005.1"/>
    </source>
</evidence>
<dbReference type="Gene3D" id="3.40.50.300">
    <property type="entry name" value="P-loop containing nucleotide triphosphate hydrolases"/>
    <property type="match status" value="1"/>
</dbReference>
<keyword evidence="4 12" id="KW-0378">Hydrolase</keyword>
<evidence type="ECO:0000259" key="10">
    <source>
        <dbReference type="PROSITE" id="PS50929"/>
    </source>
</evidence>
<gene>
    <name evidence="12" type="primary">hlyB</name>
    <name evidence="12" type="ORF">NCTC12929_00372</name>
</gene>
<evidence type="ECO:0000256" key="7">
    <source>
        <dbReference type="ARBA" id="ARBA00023136"/>
    </source>
</evidence>
<feature type="domain" description="ABC transporter" evidence="9">
    <location>
        <begin position="495"/>
        <end position="731"/>
    </location>
</feature>
<dbReference type="GO" id="GO:0015421">
    <property type="term" value="F:ABC-type oligopeptide transporter activity"/>
    <property type="evidence" value="ECO:0007669"/>
    <property type="project" value="TreeGrafter"/>
</dbReference>
<dbReference type="Proteomes" id="UP000270205">
    <property type="component" value="Unassembled WGS sequence"/>
</dbReference>
<evidence type="ECO:0000256" key="4">
    <source>
        <dbReference type="ARBA" id="ARBA00022801"/>
    </source>
</evidence>
<feature type="domain" description="ABC transmembrane type-1" evidence="10">
    <location>
        <begin position="181"/>
        <end position="462"/>
    </location>
</feature>
<dbReference type="PROSITE" id="PS50893">
    <property type="entry name" value="ABC_TRANSPORTER_2"/>
    <property type="match status" value="1"/>
</dbReference>
<dbReference type="AlphaFoldDB" id="A0A7Z9CG97"/>
<dbReference type="PROSITE" id="PS00211">
    <property type="entry name" value="ABC_TRANSPORTER_1"/>
    <property type="match status" value="1"/>
</dbReference>
<dbReference type="InterPro" id="IPR027417">
    <property type="entry name" value="P-loop_NTPase"/>
</dbReference>
<evidence type="ECO:0000259" key="9">
    <source>
        <dbReference type="PROSITE" id="PS50893"/>
    </source>
</evidence>
<dbReference type="PANTHER" id="PTHR43394">
    <property type="entry name" value="ATP-DEPENDENT PERMEASE MDL1, MITOCHONDRIAL"/>
    <property type="match status" value="1"/>
</dbReference>
<dbReference type="InterPro" id="IPR017871">
    <property type="entry name" value="ABC_transporter-like_CS"/>
</dbReference>
<dbReference type="EMBL" id="UYIV01000001">
    <property type="protein sequence ID" value="VDH03005.1"/>
    <property type="molecule type" value="Genomic_DNA"/>
</dbReference>
<dbReference type="InterPro" id="IPR036640">
    <property type="entry name" value="ABC1_TM_sf"/>
</dbReference>
<evidence type="ECO:0000256" key="8">
    <source>
        <dbReference type="SAM" id="Phobius"/>
    </source>
</evidence>
<dbReference type="PANTHER" id="PTHR43394:SF1">
    <property type="entry name" value="ATP-BINDING CASSETTE SUB-FAMILY B MEMBER 10, MITOCHONDRIAL"/>
    <property type="match status" value="1"/>
</dbReference>
<dbReference type="EC" id="3.6.3.43" evidence="12"/>
<dbReference type="Pfam" id="PF00664">
    <property type="entry name" value="ABC_membrane"/>
    <property type="match status" value="1"/>
</dbReference>
<name>A0A7Z9CG97_9FLAO</name>
<dbReference type="InterPro" id="IPR011527">
    <property type="entry name" value="ABC1_TM_dom"/>
</dbReference>
<evidence type="ECO:0000256" key="3">
    <source>
        <dbReference type="ARBA" id="ARBA00022741"/>
    </source>
</evidence>
<dbReference type="FunFam" id="3.40.50.300:FF:000218">
    <property type="entry name" value="Multidrug ABC transporter ATP-binding protein"/>
    <property type="match status" value="1"/>
</dbReference>
<dbReference type="PROSITE" id="PS50929">
    <property type="entry name" value="ABC_TM1F"/>
    <property type="match status" value="1"/>
</dbReference>
<feature type="transmembrane region" description="Helical" evidence="8">
    <location>
        <begin position="216"/>
        <end position="237"/>
    </location>
</feature>
<sequence>MLTNKNRIKFYHQLQSSDCAAACLAMIRSYFGKKDALSDIKHFFELTKVGVSIQELVDVAEKTGLSMTALKLTADELKEIPLPIILYWKQEHFVVLEKIVSKKGKNIYYLADPAYGRISLDEETFHQEWRGDNLKGVGLYAEPNANFDEISLQKKQKSNLFTSVFFKKAIDYIHKNKIKYLFSLVLIVLSLGFNWFMPFIFQKTIDLGIVKSDINLVYMLLLAQLVLFLSSFISDFFSQLILTKLNFNLSILLKSKLLQKLIKLPISYFDARLNTETLQRMGDQNRIQNFLTWKGIDFFLNILNIIVFGGILFYFSKIIFFIYILLSCLSTVWVLFFLKKREVLEYAMFLKQSQNNNHIYEFIMNMPEIKINNAQEYMINKIIAIQRKINALELRSLFLNTYQMIGVNFLSKLKEIIAIGICVFLIIDNQMTLGTLLSISYIVGQLTGPIQSMIGFVKDIQEVGISNERINDVYGTAEEDIHKTEILTVNDIHQISIEHVTFKYPGGYSPFVLEDITLNIPCNKVTAIVGASGSGKTTLLKLLLSYYSPTKGVIRLGKSDMKNIISKEWRKNCGIVLQDGHIFSGTIAENIVFSDDKIDEERLLKSAQIARINDFIESLPMGFHTKIGNIGMQLSGGQKQRILIARAVYKNPQFMFFDEATSALDAENEKMIHEQLQSFFKGRTVVIIAHRLSTVKNADNIVVLKKGKIVEQGTHQQLVNNRSDYYHLVKNQLELGA</sequence>
<comment type="subcellular location">
    <subcellularLocation>
        <location evidence="1">Cell membrane</location>
        <topology evidence="1">Multi-pass membrane protein</topology>
    </subcellularLocation>
</comment>
<dbReference type="GO" id="GO:0005886">
    <property type="term" value="C:plasma membrane"/>
    <property type="evidence" value="ECO:0007669"/>
    <property type="project" value="UniProtKB-SubCell"/>
</dbReference>
<evidence type="ECO:0000256" key="2">
    <source>
        <dbReference type="ARBA" id="ARBA00022692"/>
    </source>
</evidence>
<dbReference type="SUPFAM" id="SSF90123">
    <property type="entry name" value="ABC transporter transmembrane region"/>
    <property type="match status" value="1"/>
</dbReference>
<comment type="caution">
    <text evidence="12">The sequence shown here is derived from an EMBL/GenBank/DDBJ whole genome shotgun (WGS) entry which is preliminary data.</text>
</comment>
<keyword evidence="6 8" id="KW-1133">Transmembrane helix</keyword>
<evidence type="ECO:0000256" key="1">
    <source>
        <dbReference type="ARBA" id="ARBA00004651"/>
    </source>
</evidence>
<protein>
    <submittedName>
        <fullName evidence="12">Leukotoxin translocation ATP-binding protein LktB</fullName>
        <ecNumber evidence="12">3.6.3.43</ecNumber>
    </submittedName>
</protein>
<dbReference type="GO" id="GO:0016887">
    <property type="term" value="F:ATP hydrolysis activity"/>
    <property type="evidence" value="ECO:0007669"/>
    <property type="project" value="InterPro"/>
</dbReference>
<dbReference type="InterPro" id="IPR003439">
    <property type="entry name" value="ABC_transporter-like_ATP-bd"/>
</dbReference>
<keyword evidence="5 12" id="KW-0067">ATP-binding</keyword>
<keyword evidence="2 8" id="KW-0812">Transmembrane</keyword>
<reference evidence="12 13" key="1">
    <citation type="submission" date="2018-11" db="EMBL/GenBank/DDBJ databases">
        <authorList>
            <consortium name="Pathogen Informatics"/>
        </authorList>
    </citation>
    <scope>NUCLEOTIDE SEQUENCE [LARGE SCALE GENOMIC DNA]</scope>
    <source>
        <strain evidence="12 13">NCTC12929</strain>
    </source>
</reference>
<dbReference type="SUPFAM" id="SSF52540">
    <property type="entry name" value="P-loop containing nucleoside triphosphate hydrolases"/>
    <property type="match status" value="1"/>
</dbReference>
<dbReference type="Gene3D" id="3.90.70.10">
    <property type="entry name" value="Cysteine proteinases"/>
    <property type="match status" value="1"/>
</dbReference>
<feature type="transmembrane region" description="Helical" evidence="8">
    <location>
        <begin position="416"/>
        <end position="443"/>
    </location>
</feature>
<dbReference type="GO" id="GO:0006508">
    <property type="term" value="P:proteolysis"/>
    <property type="evidence" value="ECO:0007669"/>
    <property type="project" value="InterPro"/>
</dbReference>
<dbReference type="Gene3D" id="1.20.1560.10">
    <property type="entry name" value="ABC transporter type 1, transmembrane domain"/>
    <property type="match status" value="1"/>
</dbReference>
<dbReference type="InterPro" id="IPR003593">
    <property type="entry name" value="AAA+_ATPase"/>
</dbReference>
<keyword evidence="7 8" id="KW-0472">Membrane</keyword>
<dbReference type="RefSeq" id="WP_125150580.1">
    <property type="nucleotide sequence ID" value="NZ_UYIV01000001.1"/>
</dbReference>
<evidence type="ECO:0000256" key="5">
    <source>
        <dbReference type="ARBA" id="ARBA00022840"/>
    </source>
</evidence>
<evidence type="ECO:0000259" key="11">
    <source>
        <dbReference type="PROSITE" id="PS50990"/>
    </source>
</evidence>
<feature type="domain" description="Peptidase C39" evidence="11">
    <location>
        <begin position="13"/>
        <end position="136"/>
    </location>
</feature>
<dbReference type="InterPro" id="IPR005074">
    <property type="entry name" value="Peptidase_C39"/>
</dbReference>
<dbReference type="GO" id="GO:0005524">
    <property type="term" value="F:ATP binding"/>
    <property type="evidence" value="ECO:0007669"/>
    <property type="project" value="UniProtKB-KW"/>
</dbReference>
<evidence type="ECO:0000313" key="13">
    <source>
        <dbReference type="Proteomes" id="UP000270205"/>
    </source>
</evidence>
<organism evidence="12 13">
    <name type="scientific">Bergeyella zoohelcum</name>
    <dbReference type="NCBI Taxonomy" id="1015"/>
    <lineage>
        <taxon>Bacteria</taxon>
        <taxon>Pseudomonadati</taxon>
        <taxon>Bacteroidota</taxon>
        <taxon>Flavobacteriia</taxon>
        <taxon>Flavobacteriales</taxon>
        <taxon>Weeksellaceae</taxon>
        <taxon>Bergeyella</taxon>
    </lineage>
</organism>
<dbReference type="Pfam" id="PF03412">
    <property type="entry name" value="Peptidase_C39"/>
    <property type="match status" value="1"/>
</dbReference>
<feature type="transmembrane region" description="Helical" evidence="8">
    <location>
        <begin position="320"/>
        <end position="338"/>
    </location>
</feature>
<dbReference type="SMART" id="SM00382">
    <property type="entry name" value="AAA"/>
    <property type="match status" value="1"/>
</dbReference>
<proteinExistence type="predicted"/>
<dbReference type="PROSITE" id="PS50990">
    <property type="entry name" value="PEPTIDASE_C39"/>
    <property type="match status" value="1"/>
</dbReference>
<feature type="transmembrane region" description="Helical" evidence="8">
    <location>
        <begin position="296"/>
        <end position="314"/>
    </location>
</feature>
<dbReference type="GO" id="GO:0008233">
    <property type="term" value="F:peptidase activity"/>
    <property type="evidence" value="ECO:0007669"/>
    <property type="project" value="InterPro"/>
</dbReference>
<feature type="transmembrane region" description="Helical" evidence="8">
    <location>
        <begin position="178"/>
        <end position="196"/>
    </location>
</feature>
<keyword evidence="3" id="KW-0547">Nucleotide-binding</keyword>
<dbReference type="InterPro" id="IPR039421">
    <property type="entry name" value="Type_1_exporter"/>
</dbReference>
<dbReference type="Pfam" id="PF00005">
    <property type="entry name" value="ABC_tran"/>
    <property type="match status" value="1"/>
</dbReference>